<keyword evidence="3" id="KW-0274">FAD</keyword>
<keyword evidence="7" id="KW-1185">Reference proteome</keyword>
<evidence type="ECO:0000256" key="3">
    <source>
        <dbReference type="ARBA" id="ARBA00022827"/>
    </source>
</evidence>
<dbReference type="InterPro" id="IPR047001">
    <property type="entry name" value="MnmG_C_subdom"/>
</dbReference>
<evidence type="ECO:0000256" key="2">
    <source>
        <dbReference type="ARBA" id="ARBA00022630"/>
    </source>
</evidence>
<keyword evidence="2" id="KW-0285">Flavoprotein</keyword>
<dbReference type="Gene3D" id="1.10.150.570">
    <property type="entry name" value="GidA associated domain, C-terminal subdomain"/>
    <property type="match status" value="1"/>
</dbReference>
<dbReference type="GeneID" id="30911972"/>
<dbReference type="InterPro" id="IPR040131">
    <property type="entry name" value="MnmG_N"/>
</dbReference>
<dbReference type="SMART" id="SM01228">
    <property type="entry name" value="GIDA_assoc_3"/>
    <property type="match status" value="1"/>
</dbReference>
<evidence type="ECO:0000256" key="1">
    <source>
        <dbReference type="ARBA" id="ARBA00001974"/>
    </source>
</evidence>
<dbReference type="AlphaFoldDB" id="A0A1B1E791"/>
<dbReference type="GO" id="GO:0002098">
    <property type="term" value="P:tRNA wobble uridine modification"/>
    <property type="evidence" value="ECO:0007669"/>
    <property type="project" value="TreeGrafter"/>
</dbReference>
<dbReference type="EMBL" id="CP016252">
    <property type="protein sequence ID" value="ANQ10896.1"/>
    <property type="molecule type" value="Genomic_DNA"/>
</dbReference>
<accession>A0A1B1E791</accession>
<dbReference type="InterPro" id="IPR026904">
    <property type="entry name" value="MnmG_C"/>
</dbReference>
<dbReference type="Gene3D" id="3.50.50.60">
    <property type="entry name" value="FAD/NAD(P)-binding domain"/>
    <property type="match status" value="2"/>
</dbReference>
<dbReference type="PANTHER" id="PTHR11806">
    <property type="entry name" value="GLUCOSE INHIBITED DIVISION PROTEIN A"/>
    <property type="match status" value="1"/>
</dbReference>
<dbReference type="SUPFAM" id="SSF51905">
    <property type="entry name" value="FAD/NAD(P)-binding domain"/>
    <property type="match status" value="1"/>
</dbReference>
<dbReference type="Gene3D" id="2.40.30.260">
    <property type="match status" value="1"/>
</dbReference>
<proteinExistence type="predicted"/>
<gene>
    <name evidence="6" type="ORF">PCOAH_00052380</name>
</gene>
<reference evidence="7" key="1">
    <citation type="submission" date="2016-06" db="EMBL/GenBank/DDBJ databases">
        <title>First high quality genome sequence of Plasmodium coatneyi using continuous long reads from single molecule, real-time sequencing.</title>
        <authorList>
            <person name="Chien J.-T."/>
            <person name="Pakala S.B."/>
            <person name="Geraldo J.A."/>
            <person name="Lapp S.A."/>
            <person name="Barnwell J.W."/>
            <person name="Kissinger J.C."/>
            <person name="Galinski M.R."/>
            <person name="Humphrey J.C."/>
        </authorList>
    </citation>
    <scope>NUCLEOTIDE SEQUENCE [LARGE SCALE GENOMIC DNA]</scope>
    <source>
        <strain evidence="7">Hackeri</strain>
    </source>
</reference>
<evidence type="ECO:0000259" key="5">
    <source>
        <dbReference type="SMART" id="SM01228"/>
    </source>
</evidence>
<name>A0A1B1E791_9APIC</name>
<organism evidence="6 7">
    <name type="scientific">Plasmodium coatneyi</name>
    <dbReference type="NCBI Taxonomy" id="208452"/>
    <lineage>
        <taxon>Eukaryota</taxon>
        <taxon>Sar</taxon>
        <taxon>Alveolata</taxon>
        <taxon>Apicomplexa</taxon>
        <taxon>Aconoidasida</taxon>
        <taxon>Haemosporida</taxon>
        <taxon>Plasmodiidae</taxon>
        <taxon>Plasmodium</taxon>
    </lineage>
</organism>
<dbReference type="VEuPathDB" id="PlasmoDB:PCOAH_00052380"/>
<sequence>MSKNSSPLGAIRTVCYVVILVAVQLTTPCRTYRLDERRLFLGWPHARKPTPPRSGPRVNVLSEKCNCKELDKNYDVIVIGGGHSGCEASHISAKMRAKTLIITQCKDSIGEMSCNPSIGGIGKGILVKEIDALGGLMGKVIDKSGIHFKILNVRKGLAVRGHRAQADRDLYNYHMKEHMLGTKNLHILESTVQSLLIEKCGNGSPQSGRRVYGVKNKCACEFYANSVVLTTGTFLGGVCHIGKDKYLGGRIKRMSRGVLWKGGTQSGEKSPRGEDSNGVNPPPSDGITYTNHDNLEKHNGAIFDQLVESSTQSISNQLRENQFEIKRMKTGTPPRLHISSIDFASLEREDSEKENPFYFSFLNSNKVNRNKTLPCYKTYTNERTHDLVRTHLNELPDFDCYDKLGNGPRYCPSIAKKVTKFAEKNKHIIWLEPEGFHDVLIYPNGLSSAFPLNIQKEIVHSIRGLENAKIVFPAYDVEYYYVNPKCLNYTLETKNIKGLFLAGQICGTTGYEEAACQGIVAGINAAIGAHSADEQTKEQFVLKRSESYIGVLIHDLINKGITEPYRMFTSRAEYRLYLRPDNCDMRLTPMAYKLGIVSNERMYILRQKYSSVNRLICLFKKLQLSGSHEGEKTPPTDTYGKDAEHLFVKNSVEAFQQDGKNNVHLEFTSRKGSINTLYTIFRSGVEYPLHILLSKLQEVHNWNEVKSSFLPEQNNLSIYMEKMQHCGLSLDEYNDLLLNCATLETACAEVKYSPYLIKQIREVDKIRDSFDLAIPSDVTYDRLNFPYLSNEEIEKLNKFRPRTLHDANRIEGVTMSAIYYLYYYIKGDKNRVKR</sequence>
<dbReference type="FunFam" id="3.50.50.60:FF:000255">
    <property type="entry name" value="tRNA uridine 5-carboxymethylaminomethyl modification enzyme GidA"/>
    <property type="match status" value="1"/>
</dbReference>
<dbReference type="Pfam" id="PF13932">
    <property type="entry name" value="SAM_GIDA_C"/>
    <property type="match status" value="1"/>
</dbReference>
<evidence type="ECO:0000313" key="6">
    <source>
        <dbReference type="EMBL" id="ANQ10896.1"/>
    </source>
</evidence>
<dbReference type="GO" id="GO:0050660">
    <property type="term" value="F:flavin adenine dinucleotide binding"/>
    <property type="evidence" value="ECO:0007669"/>
    <property type="project" value="InterPro"/>
</dbReference>
<dbReference type="InterPro" id="IPR044920">
    <property type="entry name" value="MnmG_C_subdom_sf"/>
</dbReference>
<evidence type="ECO:0000313" key="7">
    <source>
        <dbReference type="Proteomes" id="UP000092716"/>
    </source>
</evidence>
<feature type="domain" description="tRNA uridine 5-carboxymethylaminomethyl modification enzyme C-terminal subdomain" evidence="5">
    <location>
        <begin position="750"/>
        <end position="823"/>
    </location>
</feature>
<dbReference type="RefSeq" id="XP_019917591.1">
    <property type="nucleotide sequence ID" value="XM_020062018.1"/>
</dbReference>
<dbReference type="GO" id="GO:0030488">
    <property type="term" value="P:tRNA methylation"/>
    <property type="evidence" value="ECO:0007669"/>
    <property type="project" value="TreeGrafter"/>
</dbReference>
<evidence type="ECO:0000256" key="4">
    <source>
        <dbReference type="SAM" id="MobiDB-lite"/>
    </source>
</evidence>
<dbReference type="PANTHER" id="PTHR11806:SF0">
    <property type="entry name" value="PROTEIN MTO1 HOMOLOG, MITOCHONDRIAL"/>
    <property type="match status" value="1"/>
</dbReference>
<dbReference type="Proteomes" id="UP000092716">
    <property type="component" value="Chromosome 14"/>
</dbReference>
<comment type="cofactor">
    <cofactor evidence="1">
        <name>FAD</name>
        <dbReference type="ChEBI" id="CHEBI:57692"/>
    </cofactor>
</comment>
<feature type="region of interest" description="Disordered" evidence="4">
    <location>
        <begin position="258"/>
        <end position="293"/>
    </location>
</feature>
<dbReference type="Pfam" id="PF01134">
    <property type="entry name" value="GIDA"/>
    <property type="match status" value="2"/>
</dbReference>
<dbReference type="InterPro" id="IPR036188">
    <property type="entry name" value="FAD/NAD-bd_sf"/>
</dbReference>
<dbReference type="KEGG" id="pcot:PCOAH_00052380"/>
<dbReference type="InterPro" id="IPR002218">
    <property type="entry name" value="MnmG-rel"/>
</dbReference>
<dbReference type="OrthoDB" id="3329at2759"/>
<protein>
    <submittedName>
        <fullName evidence="6">Glucose inhibited division protein A-like protein</fullName>
    </submittedName>
</protein>